<keyword evidence="7 17" id="KW-0812">Transmembrane</keyword>
<organism evidence="20">
    <name type="scientific">Eurydactylodes vieillardi</name>
    <dbReference type="NCBI Taxonomy" id="385263"/>
    <lineage>
        <taxon>Eukaryota</taxon>
        <taxon>Metazoa</taxon>
        <taxon>Chordata</taxon>
        <taxon>Craniata</taxon>
        <taxon>Vertebrata</taxon>
        <taxon>Euteleostomi</taxon>
        <taxon>Lepidosauria</taxon>
        <taxon>Squamata</taxon>
        <taxon>Bifurcata</taxon>
        <taxon>Gekkota</taxon>
        <taxon>Pygopoidea</taxon>
        <taxon>Diplodactylidae</taxon>
        <taxon>Eurydactylodes</taxon>
    </lineage>
</organism>
<evidence type="ECO:0000256" key="13">
    <source>
        <dbReference type="ARBA" id="ARBA00023075"/>
    </source>
</evidence>
<dbReference type="InterPro" id="IPR010933">
    <property type="entry name" value="NADH_DH_su2_C"/>
</dbReference>
<evidence type="ECO:0000256" key="9">
    <source>
        <dbReference type="ARBA" id="ARBA00022967"/>
    </source>
</evidence>
<feature type="transmembrane region" description="Helical" evidence="17">
    <location>
        <begin position="276"/>
        <end position="296"/>
    </location>
</feature>
<feature type="transmembrane region" description="Helical" evidence="17">
    <location>
        <begin position="204"/>
        <end position="224"/>
    </location>
</feature>
<feature type="transmembrane region" description="Helical" evidence="17">
    <location>
        <begin position="9"/>
        <end position="30"/>
    </location>
</feature>
<dbReference type="GO" id="GO:0006120">
    <property type="term" value="P:mitochondrial electron transport, NADH to ubiquinone"/>
    <property type="evidence" value="ECO:0007669"/>
    <property type="project" value="InterPro"/>
</dbReference>
<comment type="catalytic activity">
    <reaction evidence="16 17">
        <text>a ubiquinone + NADH + 5 H(+)(in) = a ubiquinol + NAD(+) + 4 H(+)(out)</text>
        <dbReference type="Rhea" id="RHEA:29091"/>
        <dbReference type="Rhea" id="RHEA-COMP:9565"/>
        <dbReference type="Rhea" id="RHEA-COMP:9566"/>
        <dbReference type="ChEBI" id="CHEBI:15378"/>
        <dbReference type="ChEBI" id="CHEBI:16389"/>
        <dbReference type="ChEBI" id="CHEBI:17976"/>
        <dbReference type="ChEBI" id="CHEBI:57540"/>
        <dbReference type="ChEBI" id="CHEBI:57945"/>
        <dbReference type="EC" id="7.1.1.2"/>
    </reaction>
</comment>
<evidence type="ECO:0000259" key="18">
    <source>
        <dbReference type="Pfam" id="PF00361"/>
    </source>
</evidence>
<comment type="function">
    <text evidence="17">Core subunit of the mitochondrial membrane respiratory chain NADH dehydrogenase (Complex I) which catalyzes electron transfer from NADH through the respiratory chain, using ubiquinone as an electron acceptor. Essential for the catalytic activity and assembly of complex I.</text>
</comment>
<accession>Q1G0P0</accession>
<evidence type="ECO:0000256" key="2">
    <source>
        <dbReference type="ARBA" id="ARBA00007012"/>
    </source>
</evidence>
<feature type="transmembrane region" description="Helical" evidence="17">
    <location>
        <begin position="154"/>
        <end position="173"/>
    </location>
</feature>
<evidence type="ECO:0000256" key="5">
    <source>
        <dbReference type="ARBA" id="ARBA00022448"/>
    </source>
</evidence>
<feature type="transmembrane region" description="Helical" evidence="17">
    <location>
        <begin position="97"/>
        <end position="117"/>
    </location>
</feature>
<feature type="transmembrane region" description="Helical" evidence="17">
    <location>
        <begin position="236"/>
        <end position="256"/>
    </location>
</feature>
<dbReference type="Pfam" id="PF00361">
    <property type="entry name" value="Proton_antipo_M"/>
    <property type="match status" value="1"/>
</dbReference>
<comment type="similarity">
    <text evidence="2 17">Belongs to the complex I subunit 2 family.</text>
</comment>
<evidence type="ECO:0000256" key="12">
    <source>
        <dbReference type="ARBA" id="ARBA00023027"/>
    </source>
</evidence>
<feature type="transmembrane region" description="Helical" evidence="17">
    <location>
        <begin position="180"/>
        <end position="198"/>
    </location>
</feature>
<gene>
    <name evidence="20" type="primary">ND2</name>
</gene>
<evidence type="ECO:0000256" key="7">
    <source>
        <dbReference type="ARBA" id="ARBA00022692"/>
    </source>
</evidence>
<evidence type="ECO:0000259" key="19">
    <source>
        <dbReference type="Pfam" id="PF06444"/>
    </source>
</evidence>
<dbReference type="InterPro" id="IPR001750">
    <property type="entry name" value="ND/Mrp_TM"/>
</dbReference>
<geneLocation type="mitochondrion" evidence="20"/>
<keyword evidence="12 17" id="KW-0520">NAD</keyword>
<dbReference type="GO" id="GO:0008137">
    <property type="term" value="F:NADH dehydrogenase (ubiquinone) activity"/>
    <property type="evidence" value="ECO:0007669"/>
    <property type="project" value="UniProtKB-EC"/>
</dbReference>
<feature type="domain" description="NADH dehydrogenase subunit 2 C-terminal" evidence="19">
    <location>
        <begin position="292"/>
        <end position="345"/>
    </location>
</feature>
<evidence type="ECO:0000313" key="20">
    <source>
        <dbReference type="EMBL" id="ABF57630.1"/>
    </source>
</evidence>
<evidence type="ECO:0000256" key="4">
    <source>
        <dbReference type="ARBA" id="ARBA00021008"/>
    </source>
</evidence>
<keyword evidence="8 17" id="KW-0999">Mitochondrion inner membrane</keyword>
<evidence type="ECO:0000256" key="1">
    <source>
        <dbReference type="ARBA" id="ARBA00004448"/>
    </source>
</evidence>
<comment type="subcellular location">
    <subcellularLocation>
        <location evidence="1 17">Mitochondrion inner membrane</location>
        <topology evidence="1 17">Multi-pass membrane protein</topology>
    </subcellularLocation>
</comment>
<keyword evidence="15 17" id="KW-0472">Membrane</keyword>
<dbReference type="PANTHER" id="PTHR46552">
    <property type="entry name" value="NADH-UBIQUINONE OXIDOREDUCTASE CHAIN 2"/>
    <property type="match status" value="1"/>
</dbReference>
<evidence type="ECO:0000256" key="16">
    <source>
        <dbReference type="ARBA" id="ARBA00049551"/>
    </source>
</evidence>
<dbReference type="Pfam" id="PF06444">
    <property type="entry name" value="NADH_dehy_S2_C"/>
    <property type="match status" value="1"/>
</dbReference>
<evidence type="ECO:0000256" key="15">
    <source>
        <dbReference type="ARBA" id="ARBA00023136"/>
    </source>
</evidence>
<keyword evidence="11 17" id="KW-1133">Transmembrane helix</keyword>
<dbReference type="AlphaFoldDB" id="Q1G0P0"/>
<keyword evidence="5" id="KW-0813">Transport</keyword>
<dbReference type="InterPro" id="IPR050175">
    <property type="entry name" value="Complex_I_Subunit_2"/>
</dbReference>
<evidence type="ECO:0000256" key="6">
    <source>
        <dbReference type="ARBA" id="ARBA00022660"/>
    </source>
</evidence>
<name>Q1G0P0_9SAUR</name>
<evidence type="ECO:0000256" key="11">
    <source>
        <dbReference type="ARBA" id="ARBA00022989"/>
    </source>
</evidence>
<feature type="transmembrane region" description="Helical" evidence="17">
    <location>
        <begin position="61"/>
        <end position="81"/>
    </location>
</feature>
<keyword evidence="13 17" id="KW-0830">Ubiquinone</keyword>
<evidence type="ECO:0000256" key="14">
    <source>
        <dbReference type="ARBA" id="ARBA00023128"/>
    </source>
</evidence>
<dbReference type="EC" id="7.1.1.2" evidence="3 17"/>
<reference evidence="20" key="1">
    <citation type="submission" date="2006-05" db="EMBL/GenBank/DDBJ databases">
        <title>Review and phylogeny of the enigmatic New Caledonian geckos of the genus Eurydactylodes, with the description of a new species.</title>
        <authorList>
            <person name="Jackman T.R."/>
            <person name="Bauer A.M."/>
            <person name="Sadlier R.A."/>
            <person name="Whitaker A.H."/>
        </authorList>
    </citation>
    <scope>NUCLEOTIDE SEQUENCE</scope>
</reference>
<keyword evidence="10 17" id="KW-0249">Electron transport</keyword>
<evidence type="ECO:0000256" key="3">
    <source>
        <dbReference type="ARBA" id="ARBA00012944"/>
    </source>
</evidence>
<dbReference type="EMBL" id="DQ533771">
    <property type="protein sequence ID" value="ABF57630.1"/>
    <property type="molecule type" value="Genomic_DNA"/>
</dbReference>
<keyword evidence="14 17" id="KW-0496">Mitochondrion</keyword>
<evidence type="ECO:0000256" key="8">
    <source>
        <dbReference type="ARBA" id="ARBA00022792"/>
    </source>
</evidence>
<dbReference type="PANTHER" id="PTHR46552:SF1">
    <property type="entry name" value="NADH-UBIQUINONE OXIDOREDUCTASE CHAIN 2"/>
    <property type="match status" value="1"/>
</dbReference>
<evidence type="ECO:0000256" key="17">
    <source>
        <dbReference type="RuleBase" id="RU003403"/>
    </source>
</evidence>
<keyword evidence="6 17" id="KW-0679">Respiratory chain</keyword>
<feature type="domain" description="NADH:quinone oxidoreductase/Mrp antiporter transmembrane" evidence="18">
    <location>
        <begin position="25"/>
        <end position="287"/>
    </location>
</feature>
<proteinExistence type="inferred from homology"/>
<feature type="transmembrane region" description="Helical" evidence="17">
    <location>
        <begin position="324"/>
        <end position="345"/>
    </location>
</feature>
<dbReference type="InterPro" id="IPR003917">
    <property type="entry name" value="NADH_UbQ_OxRdtase_chain2"/>
</dbReference>
<sequence length="348" mass="38478">MLINPATQALLYISMILGTALTMSSSHWILAWAGLEINTLAIIPIISSRHHPRATEASTKYFLTQATASAVILFASSVNAWKTGQWDIYQVSSPESITMLTLALAMKLGLAPLHFWLPEVLQGTTLLTTTIMSTWQKLAPTTILYMITNNLNQHTLMMLGITSAILGGWMGLNQTQTRKIMAFSSIAHMGWIFMALAMNPNLTLLTLSMYLILTTAMFTSMMVVSSKTLLDLGTTWPQTPALLSITMMTLMSLGGLPPLTGFMPKWLILKELTTNSLPMISTIMALSTLPSLFFYLRMSHMTSLTLPPETNNTGYKWRFKSKNIIITTPTIIIANLLLPITPLMINLC</sequence>
<evidence type="ECO:0000256" key="10">
    <source>
        <dbReference type="ARBA" id="ARBA00022982"/>
    </source>
</evidence>
<dbReference type="GO" id="GO:0005743">
    <property type="term" value="C:mitochondrial inner membrane"/>
    <property type="evidence" value="ECO:0007669"/>
    <property type="project" value="UniProtKB-SubCell"/>
</dbReference>
<dbReference type="PRINTS" id="PR01436">
    <property type="entry name" value="NADHDHGNASE2"/>
</dbReference>
<protein>
    <recommendedName>
        <fullName evidence="4 17">NADH-ubiquinone oxidoreductase chain 2</fullName>
        <ecNumber evidence="3 17">7.1.1.2</ecNumber>
    </recommendedName>
</protein>
<keyword evidence="9 17" id="KW-1278">Translocase</keyword>